<evidence type="ECO:0000313" key="2">
    <source>
        <dbReference type="EMBL" id="WMV35385.1"/>
    </source>
</evidence>
<accession>A0AAF0R9Z1</accession>
<gene>
    <name evidence="2" type="ORF">MTR67_028770</name>
</gene>
<feature type="region of interest" description="Disordered" evidence="1">
    <location>
        <begin position="48"/>
        <end position="89"/>
    </location>
</feature>
<dbReference type="EMBL" id="CP133617">
    <property type="protein sequence ID" value="WMV35385.1"/>
    <property type="molecule type" value="Genomic_DNA"/>
</dbReference>
<protein>
    <submittedName>
        <fullName evidence="2">Uncharacterized protein</fullName>
    </submittedName>
</protein>
<evidence type="ECO:0000313" key="3">
    <source>
        <dbReference type="Proteomes" id="UP001234989"/>
    </source>
</evidence>
<feature type="compositionally biased region" description="Basic and acidic residues" evidence="1">
    <location>
        <begin position="72"/>
        <end position="89"/>
    </location>
</feature>
<feature type="non-terminal residue" evidence="2">
    <location>
        <position position="1"/>
    </location>
</feature>
<proteinExistence type="predicted"/>
<reference evidence="2" key="1">
    <citation type="submission" date="2023-08" db="EMBL/GenBank/DDBJ databases">
        <title>A de novo genome assembly of Solanum verrucosum Schlechtendal, a Mexican diploid species geographically isolated from the other diploid A-genome species in potato relatives.</title>
        <authorList>
            <person name="Hosaka K."/>
        </authorList>
    </citation>
    <scope>NUCLEOTIDE SEQUENCE</scope>
    <source>
        <tissue evidence="2">Young leaves</tissue>
    </source>
</reference>
<dbReference type="AlphaFoldDB" id="A0AAF0R9Z1"/>
<keyword evidence="3" id="KW-1185">Reference proteome</keyword>
<sequence length="89" mass="9727">LHLCDCTEYVIVVVSFVNIVTSLDSTCEIAPKINSFRKGVYGCSLEHRERSSDEDYGVGTESSMFSRGAPSGERKGANDADEAQRDDGF</sequence>
<name>A0AAF0R9Z1_SOLVR</name>
<evidence type="ECO:0000256" key="1">
    <source>
        <dbReference type="SAM" id="MobiDB-lite"/>
    </source>
</evidence>
<organism evidence="2 3">
    <name type="scientific">Solanum verrucosum</name>
    <dbReference type="NCBI Taxonomy" id="315347"/>
    <lineage>
        <taxon>Eukaryota</taxon>
        <taxon>Viridiplantae</taxon>
        <taxon>Streptophyta</taxon>
        <taxon>Embryophyta</taxon>
        <taxon>Tracheophyta</taxon>
        <taxon>Spermatophyta</taxon>
        <taxon>Magnoliopsida</taxon>
        <taxon>eudicotyledons</taxon>
        <taxon>Gunneridae</taxon>
        <taxon>Pentapetalae</taxon>
        <taxon>asterids</taxon>
        <taxon>lamiids</taxon>
        <taxon>Solanales</taxon>
        <taxon>Solanaceae</taxon>
        <taxon>Solanoideae</taxon>
        <taxon>Solaneae</taxon>
        <taxon>Solanum</taxon>
    </lineage>
</organism>
<dbReference type="Proteomes" id="UP001234989">
    <property type="component" value="Chromosome 6"/>
</dbReference>